<dbReference type="EMBL" id="JAAALK010000080">
    <property type="protein sequence ID" value="KAG8093846.1"/>
    <property type="molecule type" value="Genomic_DNA"/>
</dbReference>
<gene>
    <name evidence="1" type="ORF">GUJ93_ZPchr0012g21974</name>
</gene>
<proteinExistence type="predicted"/>
<organism evidence="1 2">
    <name type="scientific">Zizania palustris</name>
    <name type="common">Northern wild rice</name>
    <dbReference type="NCBI Taxonomy" id="103762"/>
    <lineage>
        <taxon>Eukaryota</taxon>
        <taxon>Viridiplantae</taxon>
        <taxon>Streptophyta</taxon>
        <taxon>Embryophyta</taxon>
        <taxon>Tracheophyta</taxon>
        <taxon>Spermatophyta</taxon>
        <taxon>Magnoliopsida</taxon>
        <taxon>Liliopsida</taxon>
        <taxon>Poales</taxon>
        <taxon>Poaceae</taxon>
        <taxon>BOP clade</taxon>
        <taxon>Oryzoideae</taxon>
        <taxon>Oryzeae</taxon>
        <taxon>Zizaniinae</taxon>
        <taxon>Zizania</taxon>
    </lineage>
</organism>
<evidence type="ECO:0000313" key="1">
    <source>
        <dbReference type="EMBL" id="KAG8093846.1"/>
    </source>
</evidence>
<name>A0A8J5WRS6_ZIZPA</name>
<reference evidence="1" key="2">
    <citation type="submission" date="2021-02" db="EMBL/GenBank/DDBJ databases">
        <authorList>
            <person name="Kimball J.A."/>
            <person name="Haas M.W."/>
            <person name="Macchietto M."/>
            <person name="Kono T."/>
            <person name="Duquette J."/>
            <person name="Shao M."/>
        </authorList>
    </citation>
    <scope>NUCLEOTIDE SEQUENCE</scope>
    <source>
        <tissue evidence="1">Fresh leaf tissue</tissue>
    </source>
</reference>
<protein>
    <submittedName>
        <fullName evidence="1">Uncharacterized protein</fullName>
    </submittedName>
</protein>
<accession>A0A8J5WRS6</accession>
<evidence type="ECO:0000313" key="2">
    <source>
        <dbReference type="Proteomes" id="UP000729402"/>
    </source>
</evidence>
<dbReference type="AlphaFoldDB" id="A0A8J5WRS6"/>
<keyword evidence="2" id="KW-1185">Reference proteome</keyword>
<sequence length="99" mass="11274">MEERLKDFVTTRTPAQICSQAQKHFLRMEREGSGGGSAATTAAAIVVLVVKKQRRLYVCRAAYYDPETGKEDPSNKVILRESDKITDMENLNKFWCEVF</sequence>
<dbReference type="Proteomes" id="UP000729402">
    <property type="component" value="Unassembled WGS sequence"/>
</dbReference>
<reference evidence="1" key="1">
    <citation type="journal article" date="2021" name="bioRxiv">
        <title>Whole Genome Assembly and Annotation of Northern Wild Rice, Zizania palustris L., Supports a Whole Genome Duplication in the Zizania Genus.</title>
        <authorList>
            <person name="Haas M."/>
            <person name="Kono T."/>
            <person name="Macchietto M."/>
            <person name="Millas R."/>
            <person name="McGilp L."/>
            <person name="Shao M."/>
            <person name="Duquette J."/>
            <person name="Hirsch C.N."/>
            <person name="Kimball J."/>
        </authorList>
    </citation>
    <scope>NUCLEOTIDE SEQUENCE</scope>
    <source>
        <tissue evidence="1">Fresh leaf tissue</tissue>
    </source>
</reference>
<comment type="caution">
    <text evidence="1">The sequence shown here is derived from an EMBL/GenBank/DDBJ whole genome shotgun (WGS) entry which is preliminary data.</text>
</comment>